<reference evidence="2 3" key="1">
    <citation type="submission" date="2021-03" db="EMBL/GenBank/DDBJ databases">
        <authorList>
            <person name="Gilmore M.S."/>
            <person name="Schwartzman J."/>
            <person name="Van Tyne D."/>
            <person name="Martin M."/>
            <person name="Earl A.M."/>
            <person name="Manson A.L."/>
            <person name="Straub T."/>
            <person name="Salamzade R."/>
            <person name="Saavedra J."/>
            <person name="Lebreton F."/>
            <person name="Prichula J."/>
            <person name="Schaufler K."/>
            <person name="Gaca A."/>
            <person name="Sgardioli B."/>
            <person name="Wagenaar J."/>
            <person name="Strong T."/>
        </authorList>
    </citation>
    <scope>NUCLEOTIDE SEQUENCE [LARGE SCALE GENOMIC DNA]</scope>
    <source>
        <strain evidence="2 3">DIV2402</strain>
    </source>
</reference>
<keyword evidence="1" id="KW-0472">Membrane</keyword>
<name>A0ABZ2SRI7_9ENTE</name>
<feature type="transmembrane region" description="Helical" evidence="1">
    <location>
        <begin position="44"/>
        <end position="62"/>
    </location>
</feature>
<feature type="transmembrane region" description="Helical" evidence="1">
    <location>
        <begin position="96"/>
        <end position="117"/>
    </location>
</feature>
<reference evidence="2 3" key="2">
    <citation type="submission" date="2024-03" db="EMBL/GenBank/DDBJ databases">
        <title>The Genome Sequence of Enterococcus sp. DIV2402.</title>
        <authorList>
            <consortium name="The Broad Institute Genomics Platform"/>
            <consortium name="The Broad Institute Microbial Omics Core"/>
            <consortium name="The Broad Institute Genomic Center for Infectious Diseases"/>
            <person name="Earl A."/>
            <person name="Manson A."/>
            <person name="Gilmore M."/>
            <person name="Schwartman J."/>
            <person name="Shea T."/>
            <person name="Abouelleil A."/>
            <person name="Cao P."/>
            <person name="Chapman S."/>
            <person name="Cusick C."/>
            <person name="Young S."/>
            <person name="Neafsey D."/>
            <person name="Nusbaum C."/>
            <person name="Birren B."/>
        </authorList>
    </citation>
    <scope>NUCLEOTIDE SEQUENCE [LARGE SCALE GENOMIC DNA]</scope>
    <source>
        <strain evidence="2 3">DIV2402</strain>
    </source>
</reference>
<organism evidence="2 3">
    <name type="scientific">Candidatus Enterococcus lowellii</name>
    <dbReference type="NCBI Taxonomy" id="2230877"/>
    <lineage>
        <taxon>Bacteria</taxon>
        <taxon>Bacillati</taxon>
        <taxon>Bacillota</taxon>
        <taxon>Bacilli</taxon>
        <taxon>Lactobacillales</taxon>
        <taxon>Enterococcaceae</taxon>
        <taxon>Enterococcus</taxon>
    </lineage>
</organism>
<keyword evidence="1" id="KW-0812">Transmembrane</keyword>
<feature type="transmembrane region" description="Helical" evidence="1">
    <location>
        <begin position="151"/>
        <end position="169"/>
    </location>
</feature>
<evidence type="ECO:0008006" key="4">
    <source>
        <dbReference type="Google" id="ProtNLM"/>
    </source>
</evidence>
<gene>
    <name evidence="2" type="ORF">DOK78_003034</name>
</gene>
<evidence type="ECO:0000256" key="1">
    <source>
        <dbReference type="SAM" id="Phobius"/>
    </source>
</evidence>
<protein>
    <recommendedName>
        <fullName evidence="4">DUF962 domain-containing protein</fullName>
    </recommendedName>
</protein>
<proteinExistence type="predicted"/>
<accession>A0ABZ2SRI7</accession>
<evidence type="ECO:0000313" key="3">
    <source>
        <dbReference type="Proteomes" id="UP000664701"/>
    </source>
</evidence>
<keyword evidence="1" id="KW-1133">Transmembrane helix</keyword>
<dbReference type="EMBL" id="CP147251">
    <property type="protein sequence ID" value="WYJ78377.1"/>
    <property type="molecule type" value="Genomic_DNA"/>
</dbReference>
<sequence length="212" mass="24549">MERLRSQYRYYSRAKDKGLAFQKDFPQFAQQLRQKQRVSDKNQVNTFTHWLLLLGFGMLTIASFPQQLVILLILVGITALVKGPGMLLFGMLYSFLVSLFPPLGIFLSALFFLLSLYQLTRNWRFGLAAAFFYLYPMMTVAFRQFAYFDQTGWLLAFGAVGLVGMHFLFRNVYVSQPSSKALAWSLISLPYDCLVFLLPSKKGKKTRFKRRK</sequence>
<feature type="transmembrane region" description="Helical" evidence="1">
    <location>
        <begin position="123"/>
        <end position="142"/>
    </location>
</feature>
<dbReference type="Proteomes" id="UP000664701">
    <property type="component" value="Chromosome"/>
</dbReference>
<keyword evidence="3" id="KW-1185">Reference proteome</keyword>
<dbReference type="RefSeq" id="WP_207871495.1">
    <property type="nucleotide sequence ID" value="NZ_CP147251.1"/>
</dbReference>
<evidence type="ECO:0000313" key="2">
    <source>
        <dbReference type="EMBL" id="WYJ78377.1"/>
    </source>
</evidence>